<keyword evidence="3" id="KW-1185">Reference proteome</keyword>
<gene>
    <name evidence="2" type="ORF">NEZAVI_LOCUS9870</name>
</gene>
<dbReference type="SUPFAM" id="SSF51430">
    <property type="entry name" value="NAD(P)-linked oxidoreductase"/>
    <property type="match status" value="1"/>
</dbReference>
<dbReference type="Gene3D" id="3.20.20.100">
    <property type="entry name" value="NADP-dependent oxidoreductase domain"/>
    <property type="match status" value="1"/>
</dbReference>
<dbReference type="AlphaFoldDB" id="A0A9P0HET4"/>
<reference evidence="2" key="1">
    <citation type="submission" date="2022-01" db="EMBL/GenBank/DDBJ databases">
        <authorList>
            <person name="King R."/>
        </authorList>
    </citation>
    <scope>NUCLEOTIDE SEQUENCE</scope>
</reference>
<dbReference type="PRINTS" id="PR00069">
    <property type="entry name" value="ALDKETRDTASE"/>
</dbReference>
<dbReference type="OrthoDB" id="6613254at2759"/>
<proteinExistence type="predicted"/>
<dbReference type="Proteomes" id="UP001152798">
    <property type="component" value="Chromosome 4"/>
</dbReference>
<dbReference type="GO" id="GO:0016491">
    <property type="term" value="F:oxidoreductase activity"/>
    <property type="evidence" value="ECO:0007669"/>
    <property type="project" value="InterPro"/>
</dbReference>
<organism evidence="2 3">
    <name type="scientific">Nezara viridula</name>
    <name type="common">Southern green stink bug</name>
    <name type="synonym">Cimex viridulus</name>
    <dbReference type="NCBI Taxonomy" id="85310"/>
    <lineage>
        <taxon>Eukaryota</taxon>
        <taxon>Metazoa</taxon>
        <taxon>Ecdysozoa</taxon>
        <taxon>Arthropoda</taxon>
        <taxon>Hexapoda</taxon>
        <taxon>Insecta</taxon>
        <taxon>Pterygota</taxon>
        <taxon>Neoptera</taxon>
        <taxon>Paraneoptera</taxon>
        <taxon>Hemiptera</taxon>
        <taxon>Heteroptera</taxon>
        <taxon>Panheteroptera</taxon>
        <taxon>Pentatomomorpha</taxon>
        <taxon>Pentatomoidea</taxon>
        <taxon>Pentatomidae</taxon>
        <taxon>Pentatominae</taxon>
        <taxon>Nezara</taxon>
    </lineage>
</organism>
<dbReference type="InterPro" id="IPR023210">
    <property type="entry name" value="NADP_OxRdtase_dom"/>
</dbReference>
<dbReference type="Pfam" id="PF00248">
    <property type="entry name" value="Aldo_ket_red"/>
    <property type="match status" value="1"/>
</dbReference>
<accession>A0A9P0HET4</accession>
<dbReference type="PANTHER" id="PTHR11732">
    <property type="entry name" value="ALDO/KETO REDUCTASE"/>
    <property type="match status" value="1"/>
</dbReference>
<evidence type="ECO:0000313" key="3">
    <source>
        <dbReference type="Proteomes" id="UP001152798"/>
    </source>
</evidence>
<dbReference type="PROSITE" id="PS00062">
    <property type="entry name" value="ALDOKETO_REDUCTASE_2"/>
    <property type="match status" value="1"/>
</dbReference>
<protein>
    <recommendedName>
        <fullName evidence="1">NADP-dependent oxidoreductase domain-containing protein</fullName>
    </recommendedName>
</protein>
<dbReference type="InterPro" id="IPR036812">
    <property type="entry name" value="NAD(P)_OxRdtase_dom_sf"/>
</dbReference>
<evidence type="ECO:0000313" key="2">
    <source>
        <dbReference type="EMBL" id="CAH1400683.1"/>
    </source>
</evidence>
<dbReference type="InterPro" id="IPR018170">
    <property type="entry name" value="Aldo/ket_reductase_CS"/>
</dbReference>
<sequence length="361" mass="42187">MVKSIEKIYLSQLWNNKHEKEAVVPALKKTLANLGLQYVDLYMIQWPFSVPDIPGEFFPRGKNNKVLTTETDFKSTWKGMEECVEKGLAKSIGLCNFNIRQIREINFSTRIRPTVVQVECHPYLSQVELINYCRSLEIIVTAYMPQGKKLPPMKGRSLLNDPVLNTLARKYNKTPSQIALRYQLDRGLAVIPKSSKKARLEENFNVFDFSISEKDVLVLDCLNKNERYLDLKEYNQHKHYPFQYDNNDQDILHDAHHDILHDVHHDVHNEELVAEHITRLCGFRGSVKIFRFYNKSFKNYFAWYGVLSRDRHRLTRPEAKCQEGWSCNLMEHKVHIDALGCTKVKPNNCFQKLNLSVTNVE</sequence>
<name>A0A9P0HET4_NEZVI</name>
<feature type="domain" description="NADP-dependent oxidoreductase" evidence="1">
    <location>
        <begin position="11"/>
        <end position="220"/>
    </location>
</feature>
<dbReference type="EMBL" id="OV725080">
    <property type="protein sequence ID" value="CAH1400683.1"/>
    <property type="molecule type" value="Genomic_DNA"/>
</dbReference>
<evidence type="ECO:0000259" key="1">
    <source>
        <dbReference type="Pfam" id="PF00248"/>
    </source>
</evidence>
<dbReference type="InterPro" id="IPR020471">
    <property type="entry name" value="AKR"/>
</dbReference>
<dbReference type="PROSITE" id="PS00063">
    <property type="entry name" value="ALDOKETO_REDUCTASE_3"/>
    <property type="match status" value="1"/>
</dbReference>